<protein>
    <submittedName>
        <fullName evidence="1">Unannotated protein</fullName>
    </submittedName>
</protein>
<sequence>MRLDANGSGNTVADINHTGIFARTDEHPGGFGRKSLEMNARRLVGAVLRPHHRKHRQLEVVGVAVEDLADVFVFGVS</sequence>
<name>A0A6J6A6Y9_9ZZZZ</name>
<reference evidence="1" key="1">
    <citation type="submission" date="2020-05" db="EMBL/GenBank/DDBJ databases">
        <authorList>
            <person name="Chiriac C."/>
            <person name="Salcher M."/>
            <person name="Ghai R."/>
            <person name="Kavagutti S V."/>
        </authorList>
    </citation>
    <scope>NUCLEOTIDE SEQUENCE</scope>
</reference>
<accession>A0A6J6A6Y9</accession>
<evidence type="ECO:0000313" key="1">
    <source>
        <dbReference type="EMBL" id="CAB4347493.1"/>
    </source>
</evidence>
<dbReference type="EMBL" id="CAESAL010000181">
    <property type="protein sequence ID" value="CAB4347493.1"/>
    <property type="molecule type" value="Genomic_DNA"/>
</dbReference>
<organism evidence="1">
    <name type="scientific">freshwater metagenome</name>
    <dbReference type="NCBI Taxonomy" id="449393"/>
    <lineage>
        <taxon>unclassified sequences</taxon>
        <taxon>metagenomes</taxon>
        <taxon>ecological metagenomes</taxon>
    </lineage>
</organism>
<dbReference type="AlphaFoldDB" id="A0A6J6A6Y9"/>
<gene>
    <name evidence="1" type="ORF">UFOPK3331_02243</name>
</gene>
<proteinExistence type="predicted"/>